<comment type="subcellular location">
    <subcellularLocation>
        <location evidence="1">Membrane</location>
        <topology evidence="1">Lipid-anchor</topology>
    </subcellularLocation>
</comment>
<dbReference type="GO" id="GO:0016020">
    <property type="term" value="C:membrane"/>
    <property type="evidence" value="ECO:0007669"/>
    <property type="project" value="UniProtKB-SubCell"/>
</dbReference>
<dbReference type="InterPro" id="IPR008844">
    <property type="entry name" value="Spore_GerAC-like"/>
</dbReference>
<dbReference type="GO" id="GO:0009847">
    <property type="term" value="P:spore germination"/>
    <property type="evidence" value="ECO:0007669"/>
    <property type="project" value="InterPro"/>
</dbReference>
<dbReference type="InterPro" id="IPR046953">
    <property type="entry name" value="Spore_GerAC-like_C"/>
</dbReference>
<evidence type="ECO:0000256" key="6">
    <source>
        <dbReference type="ARBA" id="ARBA00023139"/>
    </source>
</evidence>
<evidence type="ECO:0000259" key="9">
    <source>
        <dbReference type="Pfam" id="PF25198"/>
    </source>
</evidence>
<dbReference type="InterPro" id="IPR057336">
    <property type="entry name" value="GerAC_N"/>
</dbReference>
<keyword evidence="11" id="KW-1185">Reference proteome</keyword>
<keyword evidence="3" id="KW-0309">Germination</keyword>
<gene>
    <name evidence="10" type="ORF">D8M03_05795</name>
</gene>
<dbReference type="EMBL" id="RBZN01000009">
    <property type="protein sequence ID" value="RKQ18363.1"/>
    <property type="molecule type" value="Genomic_DNA"/>
</dbReference>
<reference evidence="10 11" key="1">
    <citation type="journal article" date="2016" name="Antonie Van Leeuwenhoek">
        <title>Lysinibacillus endophyticus sp. nov., an indole-3-acetic acid producing endophytic bacterium isolated from corn root (Zea mays cv. Xinken-5).</title>
        <authorList>
            <person name="Yu J."/>
            <person name="Guan X."/>
            <person name="Liu C."/>
            <person name="Xiang W."/>
            <person name="Yu Z."/>
            <person name="Liu X."/>
            <person name="Wang G."/>
        </authorList>
    </citation>
    <scope>NUCLEOTIDE SEQUENCE [LARGE SCALE GENOMIC DNA]</scope>
    <source>
        <strain evidence="10 11">DSM 100506</strain>
    </source>
</reference>
<evidence type="ECO:0000313" key="10">
    <source>
        <dbReference type="EMBL" id="RKQ18363.1"/>
    </source>
</evidence>
<comment type="caution">
    <text evidence="10">The sequence shown here is derived from an EMBL/GenBank/DDBJ whole genome shotgun (WGS) entry which is preliminary data.</text>
</comment>
<dbReference type="OrthoDB" id="2370124at2"/>
<keyword evidence="7" id="KW-0449">Lipoprotein</keyword>
<organism evidence="10 11">
    <name type="scientific">Ureibacillus endophyticus</name>
    <dbReference type="NCBI Taxonomy" id="1978490"/>
    <lineage>
        <taxon>Bacteria</taxon>
        <taxon>Bacillati</taxon>
        <taxon>Bacillota</taxon>
        <taxon>Bacilli</taxon>
        <taxon>Bacillales</taxon>
        <taxon>Caryophanaceae</taxon>
        <taxon>Ureibacillus</taxon>
    </lineage>
</organism>
<dbReference type="Proteomes" id="UP000272238">
    <property type="component" value="Unassembled WGS sequence"/>
</dbReference>
<keyword evidence="5" id="KW-0472">Membrane</keyword>
<dbReference type="PROSITE" id="PS51257">
    <property type="entry name" value="PROKAR_LIPOPROTEIN"/>
    <property type="match status" value="1"/>
</dbReference>
<evidence type="ECO:0000256" key="7">
    <source>
        <dbReference type="ARBA" id="ARBA00023288"/>
    </source>
</evidence>
<dbReference type="PANTHER" id="PTHR35789">
    <property type="entry name" value="SPORE GERMINATION PROTEIN B3"/>
    <property type="match status" value="1"/>
</dbReference>
<evidence type="ECO:0000256" key="5">
    <source>
        <dbReference type="ARBA" id="ARBA00023136"/>
    </source>
</evidence>
<evidence type="ECO:0000256" key="3">
    <source>
        <dbReference type="ARBA" id="ARBA00022544"/>
    </source>
</evidence>
<evidence type="ECO:0000256" key="2">
    <source>
        <dbReference type="ARBA" id="ARBA00007886"/>
    </source>
</evidence>
<comment type="similarity">
    <text evidence="2">Belongs to the GerABKC lipoprotein family.</text>
</comment>
<feature type="domain" description="Spore germination GerAC-like C-terminal" evidence="8">
    <location>
        <begin position="195"/>
        <end position="351"/>
    </location>
</feature>
<dbReference type="Pfam" id="PF05504">
    <property type="entry name" value="Spore_GerAC"/>
    <property type="match status" value="1"/>
</dbReference>
<evidence type="ECO:0000256" key="1">
    <source>
        <dbReference type="ARBA" id="ARBA00004635"/>
    </source>
</evidence>
<accession>A0A494Z6Z4</accession>
<keyword evidence="6" id="KW-0564">Palmitate</keyword>
<name>A0A494Z6Z4_9BACL</name>
<dbReference type="NCBIfam" id="TIGR02887">
    <property type="entry name" value="spore_ger_x_C"/>
    <property type="match status" value="1"/>
</dbReference>
<evidence type="ECO:0000256" key="4">
    <source>
        <dbReference type="ARBA" id="ARBA00022729"/>
    </source>
</evidence>
<dbReference type="Pfam" id="PF25198">
    <property type="entry name" value="Spore_GerAC_N"/>
    <property type="match status" value="1"/>
</dbReference>
<dbReference type="Gene3D" id="3.30.300.210">
    <property type="entry name" value="Nutrient germinant receptor protein C, domain 3"/>
    <property type="match status" value="1"/>
</dbReference>
<evidence type="ECO:0000259" key="8">
    <source>
        <dbReference type="Pfam" id="PF05504"/>
    </source>
</evidence>
<keyword evidence="4" id="KW-0732">Signal</keyword>
<feature type="domain" description="Spore germination protein N-terminal" evidence="9">
    <location>
        <begin position="18"/>
        <end position="182"/>
    </location>
</feature>
<protein>
    <submittedName>
        <fullName evidence="10">Ger(X)C family spore germination protein</fullName>
    </submittedName>
</protein>
<dbReference type="InterPro" id="IPR038501">
    <property type="entry name" value="Spore_GerAC_C_sf"/>
</dbReference>
<proteinExistence type="inferred from homology"/>
<dbReference type="PANTHER" id="PTHR35789:SF1">
    <property type="entry name" value="SPORE GERMINATION PROTEIN B3"/>
    <property type="match status" value="1"/>
</dbReference>
<dbReference type="AlphaFoldDB" id="A0A494Z6Z4"/>
<sequence length="354" mass="40597">MRFIQIVIIVLLLAGCWDERLYKDHTVVSLVGIEGTYGEMKSYFAYPELQSGNSEITIIEANGIDVRDTRLNADLKVEQAMDLSMMSTILISETTAKDGLNKYLNVFYRDPTNSITAFLVLVEGNVKDYMEASKSWTTEAGEYFARFIRSKEEVSIVPNRTIQTAAAILYSDGMDLVLPYMVLKDKDKKRPELGGVGLFSKGKYTGRVLKPEQSRFLGLLLQERGRKIKYSTLYNERPLSFTILDVNRKWKFESPNTMKMDYELEVELEEFSDVGLRDVNKISELENFINKKITDEVNEVIEILQDEKCDALGLGNFLRVKNPQMFDDNWHETFANLEIQVDIKSEILKTGLIH</sequence>
<evidence type="ECO:0000313" key="11">
    <source>
        <dbReference type="Proteomes" id="UP000272238"/>
    </source>
</evidence>